<name>A0AAV2BC38_9ARAC</name>
<sequence>MTAEAIVQVLRSKYFATITGHGPTPCIGGHTIIGERTQALSLLFPPSVLCDKWKKTVALTPLNYISKFKKRLELHFLYKIYVKC</sequence>
<gene>
    <name evidence="1" type="ORF">LARSCL_LOCUS18390</name>
</gene>
<evidence type="ECO:0000313" key="2">
    <source>
        <dbReference type="Proteomes" id="UP001497382"/>
    </source>
</evidence>
<proteinExistence type="predicted"/>
<protein>
    <submittedName>
        <fullName evidence="1">Uncharacterized protein</fullName>
    </submittedName>
</protein>
<comment type="caution">
    <text evidence="1">The sequence shown here is derived from an EMBL/GenBank/DDBJ whole genome shotgun (WGS) entry which is preliminary data.</text>
</comment>
<dbReference type="AlphaFoldDB" id="A0AAV2BC38"/>
<dbReference type="Proteomes" id="UP001497382">
    <property type="component" value="Unassembled WGS sequence"/>
</dbReference>
<accession>A0AAV2BC38</accession>
<organism evidence="1 2">
    <name type="scientific">Larinioides sclopetarius</name>
    <dbReference type="NCBI Taxonomy" id="280406"/>
    <lineage>
        <taxon>Eukaryota</taxon>
        <taxon>Metazoa</taxon>
        <taxon>Ecdysozoa</taxon>
        <taxon>Arthropoda</taxon>
        <taxon>Chelicerata</taxon>
        <taxon>Arachnida</taxon>
        <taxon>Araneae</taxon>
        <taxon>Araneomorphae</taxon>
        <taxon>Entelegynae</taxon>
        <taxon>Araneoidea</taxon>
        <taxon>Araneidae</taxon>
        <taxon>Larinioides</taxon>
    </lineage>
</organism>
<reference evidence="1 2" key="1">
    <citation type="submission" date="2024-04" db="EMBL/GenBank/DDBJ databases">
        <authorList>
            <person name="Rising A."/>
            <person name="Reimegard J."/>
            <person name="Sonavane S."/>
            <person name="Akerstrom W."/>
            <person name="Nylinder S."/>
            <person name="Hedman E."/>
            <person name="Kallberg Y."/>
        </authorList>
    </citation>
    <scope>NUCLEOTIDE SEQUENCE [LARGE SCALE GENOMIC DNA]</scope>
</reference>
<keyword evidence="2" id="KW-1185">Reference proteome</keyword>
<dbReference type="EMBL" id="CAXIEN010000334">
    <property type="protein sequence ID" value="CAL1293782.1"/>
    <property type="molecule type" value="Genomic_DNA"/>
</dbReference>
<evidence type="ECO:0000313" key="1">
    <source>
        <dbReference type="EMBL" id="CAL1293782.1"/>
    </source>
</evidence>